<organism evidence="2 3">
    <name type="scientific">Dryococelus australis</name>
    <dbReference type="NCBI Taxonomy" id="614101"/>
    <lineage>
        <taxon>Eukaryota</taxon>
        <taxon>Metazoa</taxon>
        <taxon>Ecdysozoa</taxon>
        <taxon>Arthropoda</taxon>
        <taxon>Hexapoda</taxon>
        <taxon>Insecta</taxon>
        <taxon>Pterygota</taxon>
        <taxon>Neoptera</taxon>
        <taxon>Polyneoptera</taxon>
        <taxon>Phasmatodea</taxon>
        <taxon>Verophasmatodea</taxon>
        <taxon>Anareolatae</taxon>
        <taxon>Phasmatidae</taxon>
        <taxon>Eurycanthinae</taxon>
        <taxon>Dryococelus</taxon>
    </lineage>
</organism>
<gene>
    <name evidence="2" type="ORF">PR048_010671</name>
</gene>
<name>A0ABQ9I460_9NEOP</name>
<keyword evidence="3" id="KW-1185">Reference proteome</keyword>
<comment type="caution">
    <text evidence="2">The sequence shown here is derived from an EMBL/GenBank/DDBJ whole genome shotgun (WGS) entry which is preliminary data.</text>
</comment>
<sequence length="103" mass="11516">MAEGVLLHVTPDQDGRPKKSAVTHHSTTCTKEPHETQTRTFKTSNVAVYDVEGIETTIERSILTFCQEEAEMITEVWNLPSVNHLGLRTNGHYPPNSTVLKTL</sequence>
<reference evidence="2 3" key="1">
    <citation type="submission" date="2023-02" db="EMBL/GenBank/DDBJ databases">
        <title>LHISI_Scaffold_Assembly.</title>
        <authorList>
            <person name="Stuart O.P."/>
            <person name="Cleave R."/>
            <person name="Magrath M.J.L."/>
            <person name="Mikheyev A.S."/>
        </authorList>
    </citation>
    <scope>NUCLEOTIDE SEQUENCE [LARGE SCALE GENOMIC DNA]</scope>
    <source>
        <strain evidence="2">Daus_M_001</strain>
        <tissue evidence="2">Leg muscle</tissue>
    </source>
</reference>
<feature type="region of interest" description="Disordered" evidence="1">
    <location>
        <begin position="1"/>
        <end position="38"/>
    </location>
</feature>
<evidence type="ECO:0000313" key="2">
    <source>
        <dbReference type="EMBL" id="KAJ8891156.1"/>
    </source>
</evidence>
<proteinExistence type="predicted"/>
<evidence type="ECO:0000313" key="3">
    <source>
        <dbReference type="Proteomes" id="UP001159363"/>
    </source>
</evidence>
<evidence type="ECO:0000256" key="1">
    <source>
        <dbReference type="SAM" id="MobiDB-lite"/>
    </source>
</evidence>
<dbReference type="Proteomes" id="UP001159363">
    <property type="component" value="Chromosome 3"/>
</dbReference>
<accession>A0ABQ9I460</accession>
<dbReference type="EMBL" id="JARBHB010000003">
    <property type="protein sequence ID" value="KAJ8891156.1"/>
    <property type="molecule type" value="Genomic_DNA"/>
</dbReference>
<protein>
    <submittedName>
        <fullName evidence="2">Uncharacterized protein</fullName>
    </submittedName>
</protein>